<dbReference type="EMBL" id="JAGHKO010000014">
    <property type="protein sequence ID" value="MBO9204665.1"/>
    <property type="molecule type" value="Genomic_DNA"/>
</dbReference>
<dbReference type="PROSITE" id="PS51257">
    <property type="entry name" value="PROKAR_LIPOPROTEIN"/>
    <property type="match status" value="1"/>
</dbReference>
<dbReference type="Proteomes" id="UP000677244">
    <property type="component" value="Unassembled WGS sequence"/>
</dbReference>
<reference evidence="1 2" key="1">
    <citation type="submission" date="2021-03" db="EMBL/GenBank/DDBJ databases">
        <title>Assistant Professor.</title>
        <authorList>
            <person name="Huq M.A."/>
        </authorList>
    </citation>
    <scope>NUCLEOTIDE SEQUENCE [LARGE SCALE GENOMIC DNA]</scope>
    <source>
        <strain evidence="1 2">MAH-29</strain>
    </source>
</reference>
<sequence>MIQNKTLMVLFTLVVLLSCKSQIKGNVELKCIYMGYACGDCGAKYKIQEIKKHEYALPEDIKGADLEAVFTFPSQEKIIDKMVKNCAICYDYYFWGNLSKHSGKDFYTVNIDSFTVTLRDSCCDK</sequence>
<proteinExistence type="predicted"/>
<comment type="caution">
    <text evidence="1">The sequence shown here is derived from an EMBL/GenBank/DDBJ whole genome shotgun (WGS) entry which is preliminary data.</text>
</comment>
<gene>
    <name evidence="1" type="ORF">J7I42_30535</name>
</gene>
<accession>A0ABS3Z3F0</accession>
<dbReference type="RefSeq" id="WP_209143458.1">
    <property type="nucleotide sequence ID" value="NZ_JAGHKO010000014.1"/>
</dbReference>
<organism evidence="1 2">
    <name type="scientific">Niastella soli</name>
    <dbReference type="NCBI Taxonomy" id="2821487"/>
    <lineage>
        <taxon>Bacteria</taxon>
        <taxon>Pseudomonadati</taxon>
        <taxon>Bacteroidota</taxon>
        <taxon>Chitinophagia</taxon>
        <taxon>Chitinophagales</taxon>
        <taxon>Chitinophagaceae</taxon>
        <taxon>Niastella</taxon>
    </lineage>
</organism>
<keyword evidence="2" id="KW-1185">Reference proteome</keyword>
<evidence type="ECO:0000313" key="1">
    <source>
        <dbReference type="EMBL" id="MBO9204665.1"/>
    </source>
</evidence>
<evidence type="ECO:0000313" key="2">
    <source>
        <dbReference type="Proteomes" id="UP000677244"/>
    </source>
</evidence>
<protein>
    <recommendedName>
        <fullName evidence="3">HMA domain-containing protein</fullName>
    </recommendedName>
</protein>
<name>A0ABS3Z3F0_9BACT</name>
<evidence type="ECO:0008006" key="3">
    <source>
        <dbReference type="Google" id="ProtNLM"/>
    </source>
</evidence>